<keyword evidence="4" id="KW-0479">Metal-binding</keyword>
<evidence type="ECO:0000313" key="9">
    <source>
        <dbReference type="EMBL" id="KAF8479721.1"/>
    </source>
</evidence>
<keyword evidence="2" id="KW-0312">Gluconeogenesis</keyword>
<evidence type="ECO:0000256" key="7">
    <source>
        <dbReference type="ARBA" id="ARBA00023239"/>
    </source>
</evidence>
<dbReference type="AlphaFoldDB" id="A0A9P5MVH3"/>
<dbReference type="PANTHER" id="PTHR30182">
    <property type="entry name" value="L-SERINE DEHYDRATASE"/>
    <property type="match status" value="1"/>
</dbReference>
<feature type="domain" description="Serine dehydratase beta chain" evidence="8">
    <location>
        <begin position="72"/>
        <end position="119"/>
    </location>
</feature>
<dbReference type="GO" id="GO:0003941">
    <property type="term" value="F:L-serine ammonia-lyase activity"/>
    <property type="evidence" value="ECO:0007669"/>
    <property type="project" value="InterPro"/>
</dbReference>
<dbReference type="Gene3D" id="3.30.1330.90">
    <property type="entry name" value="D-3-phosphoglycerate dehydrogenase, domain 3"/>
    <property type="match status" value="1"/>
</dbReference>
<keyword evidence="10" id="KW-1185">Reference proteome</keyword>
<evidence type="ECO:0000256" key="2">
    <source>
        <dbReference type="ARBA" id="ARBA00022432"/>
    </source>
</evidence>
<dbReference type="GO" id="GO:0006094">
    <property type="term" value="P:gluconeogenesis"/>
    <property type="evidence" value="ECO:0007669"/>
    <property type="project" value="UniProtKB-KW"/>
</dbReference>
<dbReference type="InterPro" id="IPR005131">
    <property type="entry name" value="Ser_deHydtase_bsu"/>
</dbReference>
<dbReference type="SUPFAM" id="SSF143548">
    <property type="entry name" value="Serine metabolism enzymes domain"/>
    <property type="match status" value="1"/>
</dbReference>
<gene>
    <name evidence="9" type="ORF">DFH94DRAFT_494014</name>
</gene>
<name>A0A9P5MVH3_9AGAM</name>
<dbReference type="InterPro" id="IPR051318">
    <property type="entry name" value="Fe-S_L-Ser"/>
</dbReference>
<keyword evidence="7" id="KW-0456">Lyase</keyword>
<dbReference type="InterPro" id="IPR029009">
    <property type="entry name" value="ASB_dom_sf"/>
</dbReference>
<sequence length="155" mass="17304">MRSFGPCWIAARYIAHPPYPSLRLRSRIAHQLLSGPPSSRNLNVRSLHTCEDKDSEFTLERGPERPEHAVISTFDLFSIGVGPSSSHTVGPMRAGKIFINDLLELGLLEKVRTVKISLYVFALRIARSAKLHCQIWVTGCDRKRVGLAPDVNLTT</sequence>
<evidence type="ECO:0000256" key="4">
    <source>
        <dbReference type="ARBA" id="ARBA00022723"/>
    </source>
</evidence>
<reference evidence="9" key="1">
    <citation type="submission" date="2019-10" db="EMBL/GenBank/DDBJ databases">
        <authorList>
            <consortium name="DOE Joint Genome Institute"/>
            <person name="Kuo A."/>
            <person name="Miyauchi S."/>
            <person name="Kiss E."/>
            <person name="Drula E."/>
            <person name="Kohler A."/>
            <person name="Sanchez-Garcia M."/>
            <person name="Andreopoulos B."/>
            <person name="Barry K.W."/>
            <person name="Bonito G."/>
            <person name="Buee M."/>
            <person name="Carver A."/>
            <person name="Chen C."/>
            <person name="Cichocki N."/>
            <person name="Clum A."/>
            <person name="Culley D."/>
            <person name="Crous P.W."/>
            <person name="Fauchery L."/>
            <person name="Girlanda M."/>
            <person name="Hayes R."/>
            <person name="Keri Z."/>
            <person name="LaButti K."/>
            <person name="Lipzen A."/>
            <person name="Lombard V."/>
            <person name="Magnuson J."/>
            <person name="Maillard F."/>
            <person name="Morin E."/>
            <person name="Murat C."/>
            <person name="Nolan M."/>
            <person name="Ohm R."/>
            <person name="Pangilinan J."/>
            <person name="Pereira M."/>
            <person name="Perotto S."/>
            <person name="Peter M."/>
            <person name="Riley R."/>
            <person name="Sitrit Y."/>
            <person name="Stielow B."/>
            <person name="Szollosi G."/>
            <person name="Zifcakova L."/>
            <person name="Stursova M."/>
            <person name="Spatafora J.W."/>
            <person name="Tedersoo L."/>
            <person name="Vaario L.-M."/>
            <person name="Yamada A."/>
            <person name="Yan M."/>
            <person name="Wang P."/>
            <person name="Xu J."/>
            <person name="Bruns T."/>
            <person name="Baldrian P."/>
            <person name="Vilgalys R."/>
            <person name="Henrissat B."/>
            <person name="Grigoriev I.V."/>
            <person name="Hibbett D."/>
            <person name="Nagy L.G."/>
            <person name="Martin F.M."/>
        </authorList>
    </citation>
    <scope>NUCLEOTIDE SEQUENCE</scope>
    <source>
        <strain evidence="9">Prilba</strain>
    </source>
</reference>
<protein>
    <submittedName>
        <fullName evidence="9">Serine dehydratase beta chain-domain-containing protein</fullName>
    </submittedName>
</protein>
<comment type="cofactor">
    <cofactor evidence="1">
        <name>[4Fe-4S] cluster</name>
        <dbReference type="ChEBI" id="CHEBI:49883"/>
    </cofactor>
</comment>
<organism evidence="9 10">
    <name type="scientific">Russula ochroleuca</name>
    <dbReference type="NCBI Taxonomy" id="152965"/>
    <lineage>
        <taxon>Eukaryota</taxon>
        <taxon>Fungi</taxon>
        <taxon>Dikarya</taxon>
        <taxon>Basidiomycota</taxon>
        <taxon>Agaricomycotina</taxon>
        <taxon>Agaricomycetes</taxon>
        <taxon>Russulales</taxon>
        <taxon>Russulaceae</taxon>
        <taxon>Russula</taxon>
    </lineage>
</organism>
<evidence type="ECO:0000256" key="6">
    <source>
        <dbReference type="ARBA" id="ARBA00023014"/>
    </source>
</evidence>
<keyword evidence="6" id="KW-0411">Iron-sulfur</keyword>
<dbReference type="OrthoDB" id="192663at2759"/>
<dbReference type="EMBL" id="WHVB01000009">
    <property type="protein sequence ID" value="KAF8479721.1"/>
    <property type="molecule type" value="Genomic_DNA"/>
</dbReference>
<accession>A0A9P5MVH3</accession>
<comment type="caution">
    <text evidence="9">The sequence shown here is derived from an EMBL/GenBank/DDBJ whole genome shotgun (WGS) entry which is preliminary data.</text>
</comment>
<dbReference type="PANTHER" id="PTHR30182:SF1">
    <property type="entry name" value="L-SERINE DEHYDRATASE 1"/>
    <property type="match status" value="1"/>
</dbReference>
<dbReference type="Proteomes" id="UP000759537">
    <property type="component" value="Unassembled WGS sequence"/>
</dbReference>
<dbReference type="GO" id="GO:0046872">
    <property type="term" value="F:metal ion binding"/>
    <property type="evidence" value="ECO:0007669"/>
    <property type="project" value="UniProtKB-KW"/>
</dbReference>
<evidence type="ECO:0000256" key="1">
    <source>
        <dbReference type="ARBA" id="ARBA00001966"/>
    </source>
</evidence>
<evidence type="ECO:0000256" key="5">
    <source>
        <dbReference type="ARBA" id="ARBA00023004"/>
    </source>
</evidence>
<dbReference type="GO" id="GO:0051539">
    <property type="term" value="F:4 iron, 4 sulfur cluster binding"/>
    <property type="evidence" value="ECO:0007669"/>
    <property type="project" value="UniProtKB-KW"/>
</dbReference>
<dbReference type="Pfam" id="PF03315">
    <property type="entry name" value="SDH_beta"/>
    <property type="match status" value="1"/>
</dbReference>
<evidence type="ECO:0000256" key="3">
    <source>
        <dbReference type="ARBA" id="ARBA00022485"/>
    </source>
</evidence>
<proteinExistence type="predicted"/>
<keyword evidence="5" id="KW-0408">Iron</keyword>
<reference evidence="9" key="2">
    <citation type="journal article" date="2020" name="Nat. Commun.">
        <title>Large-scale genome sequencing of mycorrhizal fungi provides insights into the early evolution of symbiotic traits.</title>
        <authorList>
            <person name="Miyauchi S."/>
            <person name="Kiss E."/>
            <person name="Kuo A."/>
            <person name="Drula E."/>
            <person name="Kohler A."/>
            <person name="Sanchez-Garcia M."/>
            <person name="Morin E."/>
            <person name="Andreopoulos B."/>
            <person name="Barry K.W."/>
            <person name="Bonito G."/>
            <person name="Buee M."/>
            <person name="Carver A."/>
            <person name="Chen C."/>
            <person name="Cichocki N."/>
            <person name="Clum A."/>
            <person name="Culley D."/>
            <person name="Crous P.W."/>
            <person name="Fauchery L."/>
            <person name="Girlanda M."/>
            <person name="Hayes R.D."/>
            <person name="Keri Z."/>
            <person name="LaButti K."/>
            <person name="Lipzen A."/>
            <person name="Lombard V."/>
            <person name="Magnuson J."/>
            <person name="Maillard F."/>
            <person name="Murat C."/>
            <person name="Nolan M."/>
            <person name="Ohm R.A."/>
            <person name="Pangilinan J."/>
            <person name="Pereira M.F."/>
            <person name="Perotto S."/>
            <person name="Peter M."/>
            <person name="Pfister S."/>
            <person name="Riley R."/>
            <person name="Sitrit Y."/>
            <person name="Stielow J.B."/>
            <person name="Szollosi G."/>
            <person name="Zifcakova L."/>
            <person name="Stursova M."/>
            <person name="Spatafora J.W."/>
            <person name="Tedersoo L."/>
            <person name="Vaario L.M."/>
            <person name="Yamada A."/>
            <person name="Yan M."/>
            <person name="Wang P."/>
            <person name="Xu J."/>
            <person name="Bruns T."/>
            <person name="Baldrian P."/>
            <person name="Vilgalys R."/>
            <person name="Dunand C."/>
            <person name="Henrissat B."/>
            <person name="Grigoriev I.V."/>
            <person name="Hibbett D."/>
            <person name="Nagy L.G."/>
            <person name="Martin F.M."/>
        </authorList>
    </citation>
    <scope>NUCLEOTIDE SEQUENCE</scope>
    <source>
        <strain evidence="9">Prilba</strain>
    </source>
</reference>
<keyword evidence="3" id="KW-0004">4Fe-4S</keyword>
<evidence type="ECO:0000313" key="10">
    <source>
        <dbReference type="Proteomes" id="UP000759537"/>
    </source>
</evidence>
<evidence type="ECO:0000259" key="8">
    <source>
        <dbReference type="Pfam" id="PF03315"/>
    </source>
</evidence>